<feature type="region of interest" description="Disordered" evidence="1">
    <location>
        <begin position="105"/>
        <end position="129"/>
    </location>
</feature>
<comment type="caution">
    <text evidence="2">The sequence shown here is derived from an EMBL/GenBank/DDBJ whole genome shotgun (WGS) entry which is preliminary data.</text>
</comment>
<feature type="compositionally biased region" description="Acidic residues" evidence="1">
    <location>
        <begin position="106"/>
        <end position="117"/>
    </location>
</feature>
<dbReference type="Proteomes" id="UP000631114">
    <property type="component" value="Unassembled WGS sequence"/>
</dbReference>
<accession>A0A835IT65</accession>
<name>A0A835IT65_9MAGN</name>
<sequence>MQEGKKSHANQMLRRHPKHLKMTYHLRKHKSASTKIEREIGENRVSGLKSIGKERIARSAVKRGARSMLFDVLIWVVTRIKEDLSRKKFQMQIADLLGLAVKKSDDCEDEEDDENDQREDFVLAGKMFH</sequence>
<reference evidence="2 3" key="1">
    <citation type="submission" date="2020-10" db="EMBL/GenBank/DDBJ databases">
        <title>The Coptis chinensis genome and diversification of protoberbering-type alkaloids.</title>
        <authorList>
            <person name="Wang B."/>
            <person name="Shu S."/>
            <person name="Song C."/>
            <person name="Liu Y."/>
        </authorList>
    </citation>
    <scope>NUCLEOTIDE SEQUENCE [LARGE SCALE GENOMIC DNA]</scope>
    <source>
        <strain evidence="2">HL-2020</strain>
        <tissue evidence="2">Leaf</tissue>
    </source>
</reference>
<evidence type="ECO:0000256" key="1">
    <source>
        <dbReference type="SAM" id="MobiDB-lite"/>
    </source>
</evidence>
<proteinExistence type="predicted"/>
<evidence type="ECO:0000313" key="3">
    <source>
        <dbReference type="Proteomes" id="UP000631114"/>
    </source>
</evidence>
<dbReference type="AlphaFoldDB" id="A0A835IT65"/>
<keyword evidence="3" id="KW-1185">Reference proteome</keyword>
<protein>
    <submittedName>
        <fullName evidence="2">Uncharacterized protein</fullName>
    </submittedName>
</protein>
<dbReference type="OrthoDB" id="10667942at2759"/>
<organism evidence="2 3">
    <name type="scientific">Coptis chinensis</name>
    <dbReference type="NCBI Taxonomy" id="261450"/>
    <lineage>
        <taxon>Eukaryota</taxon>
        <taxon>Viridiplantae</taxon>
        <taxon>Streptophyta</taxon>
        <taxon>Embryophyta</taxon>
        <taxon>Tracheophyta</taxon>
        <taxon>Spermatophyta</taxon>
        <taxon>Magnoliopsida</taxon>
        <taxon>Ranunculales</taxon>
        <taxon>Ranunculaceae</taxon>
        <taxon>Coptidoideae</taxon>
        <taxon>Coptis</taxon>
    </lineage>
</organism>
<gene>
    <name evidence="2" type="ORF">IFM89_028415</name>
</gene>
<evidence type="ECO:0000313" key="2">
    <source>
        <dbReference type="EMBL" id="KAF9621827.1"/>
    </source>
</evidence>
<dbReference type="EMBL" id="JADFTS010000002">
    <property type="protein sequence ID" value="KAF9621827.1"/>
    <property type="molecule type" value="Genomic_DNA"/>
</dbReference>